<feature type="non-terminal residue" evidence="3">
    <location>
        <position position="243"/>
    </location>
</feature>
<reference evidence="3" key="1">
    <citation type="journal article" date="2011" name="Proc. Natl. Acad. Sci. U.S.A.">
        <title>The genome of the fire ant Solenopsis invicta.</title>
        <authorList>
            <person name="Wurm Y."/>
            <person name="Wang J."/>
            <person name="Riba-Grognuz O."/>
            <person name="Corona M."/>
            <person name="Nygaard S."/>
            <person name="Hunt B.G."/>
            <person name="Ingram K.K."/>
            <person name="Falquet L."/>
            <person name="Nipitwattanaphon M."/>
            <person name="Gotzek D."/>
            <person name="Dijkstra M.B."/>
            <person name="Oettler J."/>
            <person name="Comtesse F."/>
            <person name="Shih C.J."/>
            <person name="Wu W.J."/>
            <person name="Yang C.C."/>
            <person name="Thomas J."/>
            <person name="Beaudoing E."/>
            <person name="Pradervand S."/>
            <person name="Flegel V."/>
            <person name="Cook E.D."/>
            <person name="Fabbretti R."/>
            <person name="Stockinger H."/>
            <person name="Long L."/>
            <person name="Farmerie W.G."/>
            <person name="Oakey J."/>
            <person name="Boomsma J.J."/>
            <person name="Pamilo P."/>
            <person name="Yi S.V."/>
            <person name="Heinze J."/>
            <person name="Goodisman M.A."/>
            <person name="Farinelli L."/>
            <person name="Harshman K."/>
            <person name="Hulo N."/>
            <person name="Cerutti L."/>
            <person name="Xenarios I."/>
            <person name="Shoemaker D."/>
            <person name="Keller L."/>
        </authorList>
    </citation>
    <scope>NUCLEOTIDE SEQUENCE [LARGE SCALE GENOMIC DNA]</scope>
</reference>
<dbReference type="AlphaFoldDB" id="E9ITE8"/>
<evidence type="ECO:0000313" key="3">
    <source>
        <dbReference type="EMBL" id="EFZ16159.1"/>
    </source>
</evidence>
<dbReference type="EMBL" id="GL765542">
    <property type="protein sequence ID" value="EFZ16159.1"/>
    <property type="molecule type" value="Genomic_DNA"/>
</dbReference>
<gene>
    <name evidence="3" type="ORF">SINV_07798</name>
</gene>
<proteinExistence type="predicted"/>
<protein>
    <submittedName>
        <fullName evidence="3">Uncharacterized protein</fullName>
    </submittedName>
</protein>
<feature type="region of interest" description="Disordered" evidence="2">
    <location>
        <begin position="1"/>
        <end position="21"/>
    </location>
</feature>
<keyword evidence="1" id="KW-0175">Coiled coil</keyword>
<feature type="compositionally biased region" description="Basic and acidic residues" evidence="2">
    <location>
        <begin position="116"/>
        <end position="133"/>
    </location>
</feature>
<feature type="region of interest" description="Disordered" evidence="2">
    <location>
        <begin position="116"/>
        <end position="156"/>
    </location>
</feature>
<feature type="coiled-coil region" evidence="1">
    <location>
        <begin position="50"/>
        <end position="84"/>
    </location>
</feature>
<name>E9ITE8_SOLIN</name>
<evidence type="ECO:0000256" key="2">
    <source>
        <dbReference type="SAM" id="MobiDB-lite"/>
    </source>
</evidence>
<accession>E9ITE8</accession>
<organism>
    <name type="scientific">Solenopsis invicta</name>
    <name type="common">Red imported fire ant</name>
    <name type="synonym">Solenopsis wagneri</name>
    <dbReference type="NCBI Taxonomy" id="13686"/>
    <lineage>
        <taxon>Eukaryota</taxon>
        <taxon>Metazoa</taxon>
        <taxon>Ecdysozoa</taxon>
        <taxon>Arthropoda</taxon>
        <taxon>Hexapoda</taxon>
        <taxon>Insecta</taxon>
        <taxon>Pterygota</taxon>
        <taxon>Neoptera</taxon>
        <taxon>Endopterygota</taxon>
        <taxon>Hymenoptera</taxon>
        <taxon>Apocrita</taxon>
        <taxon>Aculeata</taxon>
        <taxon>Formicoidea</taxon>
        <taxon>Formicidae</taxon>
        <taxon>Myrmicinae</taxon>
        <taxon>Solenopsis</taxon>
    </lineage>
</organism>
<sequence length="243" mass="29124">MTTKAGDKEVGKVGSRDLRQRKLVTEEKSNGKKVSFRLEESGGTRTIDWKREREKMRREWKEEVKELKEEIKKLKKKLYKTKNKEKIWDERFCDVVERMENVERWKEEVRKEFIGEKEEEELRSSEGESERGGSSRASKISKRGSIKSIGSDDRFSDREVNKLKRWMHEKEREEKSSNIVIRGLGRRREELEKEEDKNTWIEKFLENEIGVECKIRMCRISRTVVIAKVEGEDKKKRDHDKQE</sequence>
<dbReference type="HOGENOM" id="CLU_111734_0_0_1"/>
<evidence type="ECO:0000256" key="1">
    <source>
        <dbReference type="SAM" id="Coils"/>
    </source>
</evidence>